<dbReference type="EMBL" id="MU267724">
    <property type="protein sequence ID" value="KAH7910184.1"/>
    <property type="molecule type" value="Genomic_DNA"/>
</dbReference>
<accession>A0ACB8AAB8</accession>
<name>A0ACB8AAB8_9AGAM</name>
<evidence type="ECO:0000313" key="2">
    <source>
        <dbReference type="Proteomes" id="UP000790377"/>
    </source>
</evidence>
<sequence>MLGLDDYGSDDDDVPKKHKRPPKRIAVEKPEPVSRDEPPAKKARTKPAGSSALFSLLPPPKPVTAPAPPTPQRVLGGGQRPGLVFTEVTPVTKARDEPAPAPVPSASTSSAPPVPEFTPPEPRPDDPYPGYYLLPSGTWAAHDPTYYLAFHKKWQREYDTHLRALEAHADTDANPDTQNVDVAQALAEGVKQREETKAITKTNGEPAQPRMNVKGAKLGATARSRHQLTTLLSEAYSNREALEERIAQGRRNRKEAGNKYGF</sequence>
<evidence type="ECO:0000313" key="1">
    <source>
        <dbReference type="EMBL" id="KAH7910184.1"/>
    </source>
</evidence>
<dbReference type="Proteomes" id="UP000790377">
    <property type="component" value="Unassembled WGS sequence"/>
</dbReference>
<keyword evidence="2" id="KW-1185">Reference proteome</keyword>
<comment type="caution">
    <text evidence="1">The sequence shown here is derived from an EMBL/GenBank/DDBJ whole genome shotgun (WGS) entry which is preliminary data.</text>
</comment>
<organism evidence="1 2">
    <name type="scientific">Hygrophoropsis aurantiaca</name>
    <dbReference type="NCBI Taxonomy" id="72124"/>
    <lineage>
        <taxon>Eukaryota</taxon>
        <taxon>Fungi</taxon>
        <taxon>Dikarya</taxon>
        <taxon>Basidiomycota</taxon>
        <taxon>Agaricomycotina</taxon>
        <taxon>Agaricomycetes</taxon>
        <taxon>Agaricomycetidae</taxon>
        <taxon>Boletales</taxon>
        <taxon>Coniophorineae</taxon>
        <taxon>Hygrophoropsidaceae</taxon>
        <taxon>Hygrophoropsis</taxon>
    </lineage>
</organism>
<reference evidence="1" key="1">
    <citation type="journal article" date="2021" name="New Phytol.">
        <title>Evolutionary innovations through gain and loss of genes in the ectomycorrhizal Boletales.</title>
        <authorList>
            <person name="Wu G."/>
            <person name="Miyauchi S."/>
            <person name="Morin E."/>
            <person name="Kuo A."/>
            <person name="Drula E."/>
            <person name="Varga T."/>
            <person name="Kohler A."/>
            <person name="Feng B."/>
            <person name="Cao Y."/>
            <person name="Lipzen A."/>
            <person name="Daum C."/>
            <person name="Hundley H."/>
            <person name="Pangilinan J."/>
            <person name="Johnson J."/>
            <person name="Barry K."/>
            <person name="LaButti K."/>
            <person name="Ng V."/>
            <person name="Ahrendt S."/>
            <person name="Min B."/>
            <person name="Choi I.G."/>
            <person name="Park H."/>
            <person name="Plett J.M."/>
            <person name="Magnuson J."/>
            <person name="Spatafora J.W."/>
            <person name="Nagy L.G."/>
            <person name="Henrissat B."/>
            <person name="Grigoriev I.V."/>
            <person name="Yang Z.L."/>
            <person name="Xu J."/>
            <person name="Martin F.M."/>
        </authorList>
    </citation>
    <scope>NUCLEOTIDE SEQUENCE</scope>
    <source>
        <strain evidence="1">ATCC 28755</strain>
    </source>
</reference>
<gene>
    <name evidence="1" type="ORF">BJ138DRAFT_1127106</name>
</gene>
<proteinExistence type="predicted"/>
<protein>
    <submittedName>
        <fullName evidence="1">Proline-rich protein</fullName>
    </submittedName>
</protein>